<dbReference type="HOGENOM" id="CLU_125072_0_0_1"/>
<dbReference type="SUPFAM" id="SSF52047">
    <property type="entry name" value="RNI-like"/>
    <property type="match status" value="1"/>
</dbReference>
<dbReference type="EMBL" id="KN831770">
    <property type="protein sequence ID" value="KIM47279.1"/>
    <property type="molecule type" value="Genomic_DNA"/>
</dbReference>
<accession>A0A0C3CT70</accession>
<protein>
    <recommendedName>
        <fullName evidence="3">F-box domain-containing protein</fullName>
    </recommendedName>
</protein>
<name>A0A0C3CT70_HEBCY</name>
<reference evidence="1 2" key="1">
    <citation type="submission" date="2014-04" db="EMBL/GenBank/DDBJ databases">
        <authorList>
            <consortium name="DOE Joint Genome Institute"/>
            <person name="Kuo A."/>
            <person name="Gay G."/>
            <person name="Dore J."/>
            <person name="Kohler A."/>
            <person name="Nagy L.G."/>
            <person name="Floudas D."/>
            <person name="Copeland A."/>
            <person name="Barry K.W."/>
            <person name="Cichocki N."/>
            <person name="Veneault-Fourrey C."/>
            <person name="LaButti K."/>
            <person name="Lindquist E.A."/>
            <person name="Lipzen A."/>
            <person name="Lundell T."/>
            <person name="Morin E."/>
            <person name="Murat C."/>
            <person name="Sun H."/>
            <person name="Tunlid A."/>
            <person name="Henrissat B."/>
            <person name="Grigoriev I.V."/>
            <person name="Hibbett D.S."/>
            <person name="Martin F."/>
            <person name="Nordberg H.P."/>
            <person name="Cantor M.N."/>
            <person name="Hua S.X."/>
        </authorList>
    </citation>
    <scope>NUCLEOTIDE SEQUENCE [LARGE SCALE GENOMIC DNA]</scope>
    <source>
        <strain evidence="2">h7</strain>
    </source>
</reference>
<keyword evidence="2" id="KW-1185">Reference proteome</keyword>
<evidence type="ECO:0008006" key="3">
    <source>
        <dbReference type="Google" id="ProtNLM"/>
    </source>
</evidence>
<reference evidence="2" key="2">
    <citation type="submission" date="2015-01" db="EMBL/GenBank/DDBJ databases">
        <title>Evolutionary Origins and Diversification of the Mycorrhizal Mutualists.</title>
        <authorList>
            <consortium name="DOE Joint Genome Institute"/>
            <consortium name="Mycorrhizal Genomics Consortium"/>
            <person name="Kohler A."/>
            <person name="Kuo A."/>
            <person name="Nagy L.G."/>
            <person name="Floudas D."/>
            <person name="Copeland A."/>
            <person name="Barry K.W."/>
            <person name="Cichocki N."/>
            <person name="Veneault-Fourrey C."/>
            <person name="LaButti K."/>
            <person name="Lindquist E.A."/>
            <person name="Lipzen A."/>
            <person name="Lundell T."/>
            <person name="Morin E."/>
            <person name="Murat C."/>
            <person name="Riley R."/>
            <person name="Ohm R."/>
            <person name="Sun H."/>
            <person name="Tunlid A."/>
            <person name="Henrissat B."/>
            <person name="Grigoriev I.V."/>
            <person name="Hibbett D.S."/>
            <person name="Martin F."/>
        </authorList>
    </citation>
    <scope>NUCLEOTIDE SEQUENCE [LARGE SCALE GENOMIC DNA]</scope>
    <source>
        <strain evidence="2">h7</strain>
    </source>
</reference>
<dbReference type="AlphaFoldDB" id="A0A0C3CT70"/>
<dbReference type="Proteomes" id="UP000053424">
    <property type="component" value="Unassembled WGS sequence"/>
</dbReference>
<organism evidence="1 2">
    <name type="scientific">Hebeloma cylindrosporum</name>
    <dbReference type="NCBI Taxonomy" id="76867"/>
    <lineage>
        <taxon>Eukaryota</taxon>
        <taxon>Fungi</taxon>
        <taxon>Dikarya</taxon>
        <taxon>Basidiomycota</taxon>
        <taxon>Agaricomycotina</taxon>
        <taxon>Agaricomycetes</taxon>
        <taxon>Agaricomycetidae</taxon>
        <taxon>Agaricales</taxon>
        <taxon>Agaricineae</taxon>
        <taxon>Hymenogastraceae</taxon>
        <taxon>Hebeloma</taxon>
    </lineage>
</organism>
<gene>
    <name evidence="1" type="ORF">M413DRAFT_271990</name>
</gene>
<sequence length="186" mass="21604">MWPIGPELDTSGICPGLQVLHGNNRIVDAFIPGRRIISLKWSPALEELRIYSPVYIPPQEFHHLRYFSYGGYAGRPLLRTLLPHLPRLEVLELIGLQCVEELVMLSEIPMLRVFILSNRSRTGWRALLSLREREAYFPQVFTACDILQHIDINIEALKYQRWFRDGSPNRPVFEVNEVLLPSWNIS</sequence>
<evidence type="ECO:0000313" key="2">
    <source>
        <dbReference type="Proteomes" id="UP000053424"/>
    </source>
</evidence>
<proteinExistence type="predicted"/>
<evidence type="ECO:0000313" key="1">
    <source>
        <dbReference type="EMBL" id="KIM47279.1"/>
    </source>
</evidence>